<protein>
    <submittedName>
        <fullName evidence="6">DUF1205 domain-containing protein</fullName>
    </submittedName>
</protein>
<name>A0A5S4HAJ7_9ACTN</name>
<evidence type="ECO:0000256" key="1">
    <source>
        <dbReference type="ARBA" id="ARBA00006962"/>
    </source>
</evidence>
<evidence type="ECO:0000256" key="2">
    <source>
        <dbReference type="ARBA" id="ARBA00022676"/>
    </source>
</evidence>
<organism evidence="6 7">
    <name type="scientific">Actinomadura geliboluensis</name>
    <dbReference type="NCBI Taxonomy" id="882440"/>
    <lineage>
        <taxon>Bacteria</taxon>
        <taxon>Bacillati</taxon>
        <taxon>Actinomycetota</taxon>
        <taxon>Actinomycetes</taxon>
        <taxon>Streptosporangiales</taxon>
        <taxon>Thermomonosporaceae</taxon>
        <taxon>Actinomadura</taxon>
    </lineage>
</organism>
<dbReference type="InterPro" id="IPR010610">
    <property type="entry name" value="EryCIII-like_C"/>
</dbReference>
<dbReference type="GO" id="GO:0017000">
    <property type="term" value="P:antibiotic biosynthetic process"/>
    <property type="evidence" value="ECO:0007669"/>
    <property type="project" value="UniProtKB-ARBA"/>
</dbReference>
<accession>A0A5S4HAJ7</accession>
<dbReference type="InterPro" id="IPR002213">
    <property type="entry name" value="UDP_glucos_trans"/>
</dbReference>
<comment type="caution">
    <text evidence="6">The sequence shown here is derived from an EMBL/GenBank/DDBJ whole genome shotgun (WGS) entry which is preliminary data.</text>
</comment>
<evidence type="ECO:0000313" key="7">
    <source>
        <dbReference type="Proteomes" id="UP000305238"/>
    </source>
</evidence>
<dbReference type="OrthoDB" id="5488434at2"/>
<keyword evidence="2" id="KW-0328">Glycosyltransferase</keyword>
<comment type="similarity">
    <text evidence="1">Belongs to the glycosyltransferase 28 family.</text>
</comment>
<gene>
    <name evidence="6" type="ORF">ETD96_04005</name>
</gene>
<dbReference type="Gene3D" id="3.40.50.2000">
    <property type="entry name" value="Glycogen Phosphorylase B"/>
    <property type="match status" value="2"/>
</dbReference>
<dbReference type="RefSeq" id="WP_138634212.1">
    <property type="nucleotide sequence ID" value="NZ_VCKZ01000014.1"/>
</dbReference>
<evidence type="ECO:0000259" key="4">
    <source>
        <dbReference type="Pfam" id="PF06722"/>
    </source>
</evidence>
<dbReference type="PANTHER" id="PTHR48050">
    <property type="entry name" value="STEROL 3-BETA-GLUCOSYLTRANSFERASE"/>
    <property type="match status" value="1"/>
</dbReference>
<keyword evidence="3" id="KW-0808">Transferase</keyword>
<dbReference type="EMBL" id="VCKZ01000014">
    <property type="protein sequence ID" value="TMR41754.1"/>
    <property type="molecule type" value="Genomic_DNA"/>
</dbReference>
<dbReference type="InterPro" id="IPR050426">
    <property type="entry name" value="Glycosyltransferase_28"/>
</dbReference>
<dbReference type="SUPFAM" id="SSF53756">
    <property type="entry name" value="UDP-Glycosyltransferase/glycogen phosphorylase"/>
    <property type="match status" value="1"/>
</dbReference>
<dbReference type="AlphaFoldDB" id="A0A5S4HAJ7"/>
<dbReference type="CDD" id="cd03784">
    <property type="entry name" value="GT1_Gtf-like"/>
    <property type="match status" value="1"/>
</dbReference>
<keyword evidence="7" id="KW-1185">Reference proteome</keyword>
<feature type="domain" description="Erythromycin biosynthesis protein CIII-like N-terminal" evidence="5">
    <location>
        <begin position="22"/>
        <end position="232"/>
    </location>
</feature>
<dbReference type="Pfam" id="PF06722">
    <property type="entry name" value="EryCIII-like_C"/>
    <property type="match status" value="1"/>
</dbReference>
<evidence type="ECO:0000313" key="6">
    <source>
        <dbReference type="EMBL" id="TMR41754.1"/>
    </source>
</evidence>
<sequence>MRVLFIPLSVPTHYFHQVQTAWAFRAAGHEVRVAGEAPVLDAVARSGMIAVPAGGGFDSVAANARGVRLGTLPAAEAARRNEARLDEFARAAGALAADLVAFAEAWRPDLVVADPLASMAPVVAGRLDVPLLRHLFGPDLTRHLGYPGSGAPVDGDPRAGWPPRLLDIYDRYGVEPRADFALRHLDPCPESVQVPGMPNRLPLRYVPYNGPGVAPDWLRTSADRPRVCVTWGTTTTTLHGEDGFLVPSVLRALASLDVEVVAALSAADRRLLRDVPDGVRVVEQVPLHLFLGTCDAIVHQGGAGAMLTAAALGVPQAIAPQHPDQVLNADSLAATGAGTLLPAADLTAGPAAVENVRAAVAALLSGEAARTAAAGLRAEIHAQPTPAAAVRSIEELIRPETARTPAPA</sequence>
<proteinExistence type="inferred from homology"/>
<reference evidence="6 7" key="1">
    <citation type="submission" date="2019-05" db="EMBL/GenBank/DDBJ databases">
        <title>Draft genome sequence of Actinomadura geliboluensis A8036.</title>
        <authorList>
            <person name="Saricaoglu S."/>
            <person name="Isik K."/>
        </authorList>
    </citation>
    <scope>NUCLEOTIDE SEQUENCE [LARGE SCALE GENOMIC DNA]</scope>
    <source>
        <strain evidence="6 7">A8036</strain>
    </source>
</reference>
<feature type="domain" description="Erythromycin biosynthesis protein CIII-like C-terminal" evidence="4">
    <location>
        <begin position="249"/>
        <end position="396"/>
    </location>
</feature>
<dbReference type="Pfam" id="PF21036">
    <property type="entry name" value="EryCIII-like_N"/>
    <property type="match status" value="1"/>
</dbReference>
<evidence type="ECO:0000259" key="5">
    <source>
        <dbReference type="Pfam" id="PF21036"/>
    </source>
</evidence>
<evidence type="ECO:0000256" key="3">
    <source>
        <dbReference type="ARBA" id="ARBA00022679"/>
    </source>
</evidence>
<dbReference type="InterPro" id="IPR048284">
    <property type="entry name" value="EryCIII-like_N"/>
</dbReference>
<dbReference type="PANTHER" id="PTHR48050:SF13">
    <property type="entry name" value="STEROL 3-BETA-GLUCOSYLTRANSFERASE UGT80A2"/>
    <property type="match status" value="1"/>
</dbReference>
<dbReference type="GO" id="GO:0016758">
    <property type="term" value="F:hexosyltransferase activity"/>
    <property type="evidence" value="ECO:0007669"/>
    <property type="project" value="UniProtKB-ARBA"/>
</dbReference>
<dbReference type="GO" id="GO:0008194">
    <property type="term" value="F:UDP-glycosyltransferase activity"/>
    <property type="evidence" value="ECO:0007669"/>
    <property type="project" value="InterPro"/>
</dbReference>
<dbReference type="Proteomes" id="UP000305238">
    <property type="component" value="Unassembled WGS sequence"/>
</dbReference>